<evidence type="ECO:0000313" key="2">
    <source>
        <dbReference type="EMBL" id="MDO3695942.1"/>
    </source>
</evidence>
<sequence length="264" mass="30707">MIIKRISQLLLVVILTILTQVGGIIYILSSFLNSKLKRNFKGRKTIIFLIIYLFTTFIIIPFTAPLFGREAIVNSEKIKPTNFMTILCNRNYVKPEMNKLLKNVEYSLKDSNIEIHYLDANFPFIDKFPLLPHLSHNDGKKIDLSLIYESENGKISNEQKSVSGYGNFVEPRNNEFNQIEKCLNSGYFQYDYPKYLTLGKINPELKFSENGTKKLIESILVQSNIGKIFIEPHLKNRLKLKNNKIRYHGCRAVRHDDHIHIQLK</sequence>
<accession>A0ABT8VVI8</accession>
<gene>
    <name evidence="2" type="ORF">QVZ41_13910</name>
</gene>
<feature type="transmembrane region" description="Helical" evidence="1">
    <location>
        <begin position="6"/>
        <end position="33"/>
    </location>
</feature>
<keyword evidence="1" id="KW-0472">Membrane</keyword>
<name>A0ABT8VVI8_9FLAO</name>
<dbReference type="Proteomes" id="UP001168642">
    <property type="component" value="Unassembled WGS sequence"/>
</dbReference>
<protein>
    <submittedName>
        <fullName evidence="2">Uncharacterized protein</fullName>
    </submittedName>
</protein>
<evidence type="ECO:0000313" key="3">
    <source>
        <dbReference type="Proteomes" id="UP001168642"/>
    </source>
</evidence>
<keyword evidence="1" id="KW-1133">Transmembrane helix</keyword>
<evidence type="ECO:0000256" key="1">
    <source>
        <dbReference type="SAM" id="Phobius"/>
    </source>
</evidence>
<dbReference type="RefSeq" id="WP_302885248.1">
    <property type="nucleotide sequence ID" value="NZ_JAUMIT010000012.1"/>
</dbReference>
<dbReference type="Gene3D" id="3.30.1380.10">
    <property type="match status" value="1"/>
</dbReference>
<comment type="caution">
    <text evidence="2">The sequence shown here is derived from an EMBL/GenBank/DDBJ whole genome shotgun (WGS) entry which is preliminary data.</text>
</comment>
<dbReference type="EMBL" id="JAUMIT010000012">
    <property type="protein sequence ID" value="MDO3695942.1"/>
    <property type="molecule type" value="Genomic_DNA"/>
</dbReference>
<reference evidence="2" key="1">
    <citation type="submission" date="2023-07" db="EMBL/GenBank/DDBJ databases">
        <title>Wenyingzhuangia sp. chi5 genome sequencing and assembly.</title>
        <authorList>
            <person name="Park S."/>
        </authorList>
    </citation>
    <scope>NUCLEOTIDE SEQUENCE</scope>
    <source>
        <strain evidence="2">Chi5</strain>
    </source>
</reference>
<proteinExistence type="predicted"/>
<keyword evidence="1" id="KW-0812">Transmembrane</keyword>
<organism evidence="2 3">
    <name type="scientific">Wenyingzhuangia gilva</name>
    <dbReference type="NCBI Taxonomy" id="3057677"/>
    <lineage>
        <taxon>Bacteria</taxon>
        <taxon>Pseudomonadati</taxon>
        <taxon>Bacteroidota</taxon>
        <taxon>Flavobacteriia</taxon>
        <taxon>Flavobacteriales</taxon>
        <taxon>Flavobacteriaceae</taxon>
        <taxon>Wenyingzhuangia</taxon>
    </lineage>
</organism>
<dbReference type="InterPro" id="IPR009045">
    <property type="entry name" value="Zn_M74/Hedgehog-like"/>
</dbReference>
<feature type="transmembrane region" description="Helical" evidence="1">
    <location>
        <begin position="45"/>
        <end position="67"/>
    </location>
</feature>
<keyword evidence="3" id="KW-1185">Reference proteome</keyword>